<dbReference type="InterPro" id="IPR005748">
    <property type="entry name" value="DNA_mismatch_repair_MutS"/>
</dbReference>
<accession>A0ABU0ASK1</accession>
<comment type="similarity">
    <text evidence="1 7">Belongs to the DNA mismatch repair MutS family.</text>
</comment>
<organism evidence="10 11">
    <name type="scientific">Peptoniphilus koenoeneniae</name>
    <dbReference type="NCBI Taxonomy" id="507751"/>
    <lineage>
        <taxon>Bacteria</taxon>
        <taxon>Bacillati</taxon>
        <taxon>Bacillota</taxon>
        <taxon>Tissierellia</taxon>
        <taxon>Tissierellales</taxon>
        <taxon>Peptoniphilaceae</taxon>
        <taxon>Peptoniphilus</taxon>
    </lineage>
</organism>
<dbReference type="PROSITE" id="PS00486">
    <property type="entry name" value="DNA_MISMATCH_REPAIR_2"/>
    <property type="match status" value="1"/>
</dbReference>
<dbReference type="Gene3D" id="3.30.420.110">
    <property type="entry name" value="MutS, connector domain"/>
    <property type="match status" value="1"/>
</dbReference>
<evidence type="ECO:0000313" key="11">
    <source>
        <dbReference type="Proteomes" id="UP001236559"/>
    </source>
</evidence>
<dbReference type="RefSeq" id="WP_023056246.1">
    <property type="nucleotide sequence ID" value="NZ_JAUSTN010000001.1"/>
</dbReference>
<dbReference type="HAMAP" id="MF_00096">
    <property type="entry name" value="MutS"/>
    <property type="match status" value="1"/>
</dbReference>
<evidence type="ECO:0000256" key="7">
    <source>
        <dbReference type="HAMAP-Rule" id="MF_00096"/>
    </source>
</evidence>
<keyword evidence="2 7" id="KW-0547">Nucleotide-binding</keyword>
<dbReference type="SUPFAM" id="SSF52540">
    <property type="entry name" value="P-loop containing nucleoside triphosphate hydrolases"/>
    <property type="match status" value="1"/>
</dbReference>
<keyword evidence="11" id="KW-1185">Reference proteome</keyword>
<evidence type="ECO:0000256" key="6">
    <source>
        <dbReference type="ARBA" id="ARBA00023204"/>
    </source>
</evidence>
<dbReference type="NCBIfam" id="TIGR01070">
    <property type="entry name" value="mutS1"/>
    <property type="match status" value="1"/>
</dbReference>
<keyword evidence="5 7" id="KW-0238">DNA-binding</keyword>
<dbReference type="EMBL" id="JAUSTN010000001">
    <property type="protein sequence ID" value="MDQ0274241.1"/>
    <property type="molecule type" value="Genomic_DNA"/>
</dbReference>
<dbReference type="Pfam" id="PF01624">
    <property type="entry name" value="MutS_I"/>
    <property type="match status" value="1"/>
</dbReference>
<comment type="caution">
    <text evidence="10">The sequence shown here is derived from an EMBL/GenBank/DDBJ whole genome shotgun (WGS) entry which is preliminary data.</text>
</comment>
<dbReference type="Gene3D" id="3.40.1170.10">
    <property type="entry name" value="DNA repair protein MutS, domain I"/>
    <property type="match status" value="1"/>
</dbReference>
<dbReference type="NCBIfam" id="NF003810">
    <property type="entry name" value="PRK05399.1"/>
    <property type="match status" value="1"/>
</dbReference>
<dbReference type="Gene3D" id="6.10.140.430">
    <property type="match status" value="1"/>
</dbReference>
<dbReference type="InterPro" id="IPR045076">
    <property type="entry name" value="MutS"/>
</dbReference>
<dbReference type="Proteomes" id="UP001236559">
    <property type="component" value="Unassembled WGS sequence"/>
</dbReference>
<proteinExistence type="inferred from homology"/>
<comment type="function">
    <text evidence="7">This protein is involved in the repair of mismatches in DNA. It is possible that it carries out the mismatch recognition step. This protein has a weak ATPase activity.</text>
</comment>
<dbReference type="PANTHER" id="PTHR11361">
    <property type="entry name" value="DNA MISMATCH REPAIR PROTEIN MUTS FAMILY MEMBER"/>
    <property type="match status" value="1"/>
</dbReference>
<dbReference type="SMART" id="SM00533">
    <property type="entry name" value="MUTSd"/>
    <property type="match status" value="1"/>
</dbReference>
<sequence length="864" mass="99789">MKTEKLTPMMQQYVATKEKYKEALLFYRLGDFYEMFFDDALIASKELDLALTGRGGGLDEKIPMCGIPHHVVNQYISKLIAKGYKVAVCDQMEDPKLAKGIVKRQVTRVITPGTFTDEEYLKNDENNYLLSIYIKNLSIYISYVDYSTGELSVTDKVFLNKKELLKFAELEFEKLNPEEVIVNENEDLNFIKYRLVNYYSEDKIREINLNKIKDNLNENLKKDLKKNDLFENKSILMLFDYLINMSMRKLNHINSIQLFKAYDYLILDESSLRNLEVIKGLNTNSKKGSLLEALDYTNTSMGARLLKKWVSEPLISREKIIKRQDFIDAFINDFIFMDKTKEILKSLIDIERLCGKISLKNVNPRNFISLKESLIKSKELKVLFENSGEKIFNDLAKFIDPIDELIEKIENIIVDEAPLKFEETKFIKDGYNEELDKLFKLSNNGRQFLLDLEEKEKARTGISKLRVKYNKILGYFIEVTKSYIDNVPDYYIRKQTLVGSERYFTVELKEMESKILSAHDDALSLQAKIFDELKNFTIGKIFELQNLSLVIAMVDSLYSLAKSAVENKYKRPKINEVGKIEIKGGRHPIVEYNNRSDVFIENDTLLDQENNMLHIITGPNMAGKSTYMRQVALIVIMAQIGSFVPCEFAEISIVDRIWTRIGASDNLAKGDSTFMVEMKEVANIVNYASSKSLVILDEVGRGTSTYDGLSIAWALIEFIVNNIGAKTLFATHYHELSKLEKQYKEISNLTMEVEKEKDNIIFLRKVIPGWTDNSYGIDVARLAGIDEEILNRAQEILKVITQKENDKFNVNIKKHQKAVSQKSIFDIRKDSFLEKLQNINPDDFSPKEAINLLYEIVKDSKELK</sequence>
<dbReference type="PIRSF" id="PIRSF037677">
    <property type="entry name" value="DNA_mis_repair_Msh6"/>
    <property type="match status" value="1"/>
</dbReference>
<keyword evidence="3 7" id="KW-0227">DNA damage</keyword>
<feature type="domain" description="DNA mismatch repair proteins mutS family" evidence="9">
    <location>
        <begin position="692"/>
        <end position="708"/>
    </location>
</feature>
<dbReference type="InterPro" id="IPR036678">
    <property type="entry name" value="MutS_con_dom_sf"/>
</dbReference>
<dbReference type="InterPro" id="IPR007696">
    <property type="entry name" value="DNA_mismatch_repair_MutS_core"/>
</dbReference>
<evidence type="ECO:0000256" key="4">
    <source>
        <dbReference type="ARBA" id="ARBA00022840"/>
    </source>
</evidence>
<feature type="binding site" evidence="7">
    <location>
        <begin position="618"/>
        <end position="625"/>
    </location>
    <ligand>
        <name>ATP</name>
        <dbReference type="ChEBI" id="CHEBI:30616"/>
    </ligand>
</feature>
<dbReference type="CDD" id="cd03284">
    <property type="entry name" value="ABC_MutS1"/>
    <property type="match status" value="1"/>
</dbReference>
<evidence type="ECO:0000256" key="5">
    <source>
        <dbReference type="ARBA" id="ARBA00023125"/>
    </source>
</evidence>
<dbReference type="Pfam" id="PF05190">
    <property type="entry name" value="MutS_IV"/>
    <property type="match status" value="1"/>
</dbReference>
<dbReference type="InterPro" id="IPR000432">
    <property type="entry name" value="DNA_mismatch_repair_MutS_C"/>
</dbReference>
<dbReference type="InterPro" id="IPR007861">
    <property type="entry name" value="DNA_mismatch_repair_MutS_clamp"/>
</dbReference>
<evidence type="ECO:0000259" key="9">
    <source>
        <dbReference type="PROSITE" id="PS00486"/>
    </source>
</evidence>
<evidence type="ECO:0000256" key="1">
    <source>
        <dbReference type="ARBA" id="ARBA00006271"/>
    </source>
</evidence>
<dbReference type="InterPro" id="IPR027417">
    <property type="entry name" value="P-loop_NTPase"/>
</dbReference>
<keyword evidence="6 7" id="KW-0234">DNA repair</keyword>
<gene>
    <name evidence="7" type="primary">mutS</name>
    <name evidence="10" type="ORF">J2S72_000237</name>
</gene>
<reference evidence="10 11" key="1">
    <citation type="submission" date="2023-07" db="EMBL/GenBank/DDBJ databases">
        <title>Genomic Encyclopedia of Type Strains, Phase IV (KMG-IV): sequencing the most valuable type-strain genomes for metagenomic binning, comparative biology and taxonomic classification.</title>
        <authorList>
            <person name="Goeker M."/>
        </authorList>
    </citation>
    <scope>NUCLEOTIDE SEQUENCE [LARGE SCALE GENOMIC DNA]</scope>
    <source>
        <strain evidence="10 11">DSM 22616</strain>
    </source>
</reference>
<dbReference type="SUPFAM" id="SSF53150">
    <property type="entry name" value="DNA repair protein MutS, domain II"/>
    <property type="match status" value="1"/>
</dbReference>
<dbReference type="InterPro" id="IPR036187">
    <property type="entry name" value="DNA_mismatch_repair_MutS_sf"/>
</dbReference>
<name>A0ABU0ASK1_9FIRM</name>
<evidence type="ECO:0000256" key="3">
    <source>
        <dbReference type="ARBA" id="ARBA00022763"/>
    </source>
</evidence>
<dbReference type="Gene3D" id="1.10.1420.10">
    <property type="match status" value="2"/>
</dbReference>
<dbReference type="InterPro" id="IPR016151">
    <property type="entry name" value="DNA_mismatch_repair_MutS_N"/>
</dbReference>
<evidence type="ECO:0000313" key="10">
    <source>
        <dbReference type="EMBL" id="MDQ0274241.1"/>
    </source>
</evidence>
<dbReference type="InterPro" id="IPR017261">
    <property type="entry name" value="DNA_mismatch_repair_MutS/MSH"/>
</dbReference>
<dbReference type="SMART" id="SM00534">
    <property type="entry name" value="MUTSac"/>
    <property type="match status" value="1"/>
</dbReference>
<dbReference type="Pfam" id="PF05192">
    <property type="entry name" value="MutS_III"/>
    <property type="match status" value="1"/>
</dbReference>
<protein>
    <recommendedName>
        <fullName evidence="7 8">DNA mismatch repair protein MutS</fullName>
    </recommendedName>
</protein>
<evidence type="ECO:0000256" key="8">
    <source>
        <dbReference type="NCBIfam" id="TIGR01070"/>
    </source>
</evidence>
<keyword evidence="4 7" id="KW-0067">ATP-binding</keyword>
<dbReference type="PANTHER" id="PTHR11361:SF34">
    <property type="entry name" value="DNA MISMATCH REPAIR PROTEIN MSH1, MITOCHONDRIAL"/>
    <property type="match status" value="1"/>
</dbReference>
<dbReference type="SUPFAM" id="SSF48334">
    <property type="entry name" value="DNA repair protein MutS, domain III"/>
    <property type="match status" value="1"/>
</dbReference>
<dbReference type="Pfam" id="PF00488">
    <property type="entry name" value="MutS_V"/>
    <property type="match status" value="1"/>
</dbReference>
<dbReference type="InterPro" id="IPR007695">
    <property type="entry name" value="DNA_mismatch_repair_MutS-lik_N"/>
</dbReference>
<evidence type="ECO:0000256" key="2">
    <source>
        <dbReference type="ARBA" id="ARBA00022741"/>
    </source>
</evidence>
<dbReference type="SUPFAM" id="SSF55271">
    <property type="entry name" value="DNA repair protein MutS, domain I"/>
    <property type="match status" value="1"/>
</dbReference>
<dbReference type="Gene3D" id="3.40.50.300">
    <property type="entry name" value="P-loop containing nucleotide triphosphate hydrolases"/>
    <property type="match status" value="1"/>
</dbReference>